<keyword evidence="1 2" id="KW-0175">Coiled coil</keyword>
<keyword evidence="3" id="KW-0131">Cell cycle</keyword>
<organism evidence="3">
    <name type="scientific">Candidatus Nitricoxidivorans perseverans</name>
    <dbReference type="NCBI Taxonomy" id="2975601"/>
    <lineage>
        <taxon>Bacteria</taxon>
        <taxon>Pseudomonadati</taxon>
        <taxon>Pseudomonadota</taxon>
        <taxon>Betaproteobacteria</taxon>
        <taxon>Nitrosomonadales</taxon>
        <taxon>Sterolibacteriaceae</taxon>
        <taxon>Candidatus Nitricoxidivorans</taxon>
    </lineage>
</organism>
<dbReference type="GO" id="GO:0090529">
    <property type="term" value="P:cell septum assembly"/>
    <property type="evidence" value="ECO:0007669"/>
    <property type="project" value="InterPro"/>
</dbReference>
<sequence>MDADFTSLENKIERIVALCQTLRDENHALRERADALEHEKRALKEKIDAARVRLEAFMERLPAE</sequence>
<dbReference type="AlphaFoldDB" id="A0AA49IXR1"/>
<feature type="coiled-coil region" evidence="2">
    <location>
        <begin position="5"/>
        <end position="60"/>
    </location>
</feature>
<dbReference type="GO" id="GO:0043093">
    <property type="term" value="P:FtsZ-dependent cytokinesis"/>
    <property type="evidence" value="ECO:0007669"/>
    <property type="project" value="InterPro"/>
</dbReference>
<proteinExistence type="predicted"/>
<dbReference type="InterPro" id="IPR009252">
    <property type="entry name" value="Cell_div_ZapB"/>
</dbReference>
<dbReference type="Pfam" id="PF06005">
    <property type="entry name" value="ZapB"/>
    <property type="match status" value="1"/>
</dbReference>
<dbReference type="GO" id="GO:0005737">
    <property type="term" value="C:cytoplasm"/>
    <property type="evidence" value="ECO:0007669"/>
    <property type="project" value="InterPro"/>
</dbReference>
<dbReference type="Proteomes" id="UP001234916">
    <property type="component" value="Chromosome"/>
</dbReference>
<evidence type="ECO:0000256" key="2">
    <source>
        <dbReference type="SAM" id="Coils"/>
    </source>
</evidence>
<dbReference type="Gene3D" id="1.20.5.340">
    <property type="match status" value="1"/>
</dbReference>
<gene>
    <name evidence="3" type="ORF">OHM77_08115</name>
</gene>
<dbReference type="EMBL" id="CP107246">
    <property type="protein sequence ID" value="WIM04666.1"/>
    <property type="molecule type" value="Genomic_DNA"/>
</dbReference>
<name>A0AA49IXR1_9PROT</name>
<accession>A0AA49IXR1</accession>
<evidence type="ECO:0000256" key="1">
    <source>
        <dbReference type="ARBA" id="ARBA00023054"/>
    </source>
</evidence>
<keyword evidence="3" id="KW-0132">Cell division</keyword>
<dbReference type="KEGG" id="npv:OHM77_08115"/>
<reference evidence="3" key="1">
    <citation type="journal article" date="2023" name="Nat. Microbiol.">
        <title>Enrichment and characterization of a nitric oxide-reducing microbial community in a continuous bioreactor.</title>
        <authorList>
            <person name="Garrido-Amador P."/>
            <person name="Stortenbeker N."/>
            <person name="Wessels H.J.C.T."/>
            <person name="Speth D.R."/>
            <person name="Garcia-Heredia I."/>
            <person name="Kartal B."/>
        </authorList>
    </citation>
    <scope>NUCLEOTIDE SEQUENCE</scope>
    <source>
        <strain evidence="3">MAG1</strain>
    </source>
</reference>
<evidence type="ECO:0000313" key="3">
    <source>
        <dbReference type="EMBL" id="WIM04666.1"/>
    </source>
</evidence>
<protein>
    <submittedName>
        <fullName evidence="3">Cell division protein ZapB</fullName>
    </submittedName>
</protein>